<sequence length="97" mass="10709">MRCSKHPFLLMAVIAVLCCIWPSSYGTISLSCAEPEVTHATSYLPFIIASGCHRFIHHKKSWQLNSHYLNTPIPLFGSSRTAETGTNFSSGDSDTFS</sequence>
<comment type="caution">
    <text evidence="3">The sequence shown here is derived from an EMBL/GenBank/DDBJ whole genome shotgun (WGS) entry which is preliminary data.</text>
</comment>
<proteinExistence type="predicted"/>
<dbReference type="Proteomes" id="UP000800235">
    <property type="component" value="Unassembled WGS sequence"/>
</dbReference>
<organism evidence="3 4">
    <name type="scientific">Tothia fuscella</name>
    <dbReference type="NCBI Taxonomy" id="1048955"/>
    <lineage>
        <taxon>Eukaryota</taxon>
        <taxon>Fungi</taxon>
        <taxon>Dikarya</taxon>
        <taxon>Ascomycota</taxon>
        <taxon>Pezizomycotina</taxon>
        <taxon>Dothideomycetes</taxon>
        <taxon>Pleosporomycetidae</taxon>
        <taxon>Venturiales</taxon>
        <taxon>Cylindrosympodiaceae</taxon>
        <taxon>Tothia</taxon>
    </lineage>
</organism>
<evidence type="ECO:0000256" key="2">
    <source>
        <dbReference type="SAM" id="SignalP"/>
    </source>
</evidence>
<evidence type="ECO:0000313" key="3">
    <source>
        <dbReference type="EMBL" id="KAF2428795.1"/>
    </source>
</evidence>
<keyword evidence="2" id="KW-0732">Signal</keyword>
<feature type="signal peptide" evidence="2">
    <location>
        <begin position="1"/>
        <end position="26"/>
    </location>
</feature>
<evidence type="ECO:0000313" key="4">
    <source>
        <dbReference type="Proteomes" id="UP000800235"/>
    </source>
</evidence>
<feature type="region of interest" description="Disordered" evidence="1">
    <location>
        <begin position="78"/>
        <end position="97"/>
    </location>
</feature>
<name>A0A9P4TWR1_9PEZI</name>
<dbReference type="PROSITE" id="PS51257">
    <property type="entry name" value="PROKAR_LIPOPROTEIN"/>
    <property type="match status" value="1"/>
</dbReference>
<dbReference type="AlphaFoldDB" id="A0A9P4TWR1"/>
<evidence type="ECO:0000256" key="1">
    <source>
        <dbReference type="SAM" id="MobiDB-lite"/>
    </source>
</evidence>
<dbReference type="EMBL" id="MU007053">
    <property type="protein sequence ID" value="KAF2428795.1"/>
    <property type="molecule type" value="Genomic_DNA"/>
</dbReference>
<protein>
    <submittedName>
        <fullName evidence="3">Uncharacterized protein</fullName>
    </submittedName>
</protein>
<reference evidence="3" key="1">
    <citation type="journal article" date="2020" name="Stud. Mycol.">
        <title>101 Dothideomycetes genomes: a test case for predicting lifestyles and emergence of pathogens.</title>
        <authorList>
            <person name="Haridas S."/>
            <person name="Albert R."/>
            <person name="Binder M."/>
            <person name="Bloem J."/>
            <person name="Labutti K."/>
            <person name="Salamov A."/>
            <person name="Andreopoulos B."/>
            <person name="Baker S."/>
            <person name="Barry K."/>
            <person name="Bills G."/>
            <person name="Bluhm B."/>
            <person name="Cannon C."/>
            <person name="Castanera R."/>
            <person name="Culley D."/>
            <person name="Daum C."/>
            <person name="Ezra D."/>
            <person name="Gonzalez J."/>
            <person name="Henrissat B."/>
            <person name="Kuo A."/>
            <person name="Liang C."/>
            <person name="Lipzen A."/>
            <person name="Lutzoni F."/>
            <person name="Magnuson J."/>
            <person name="Mondo S."/>
            <person name="Nolan M."/>
            <person name="Ohm R."/>
            <person name="Pangilinan J."/>
            <person name="Park H.-J."/>
            <person name="Ramirez L."/>
            <person name="Alfaro M."/>
            <person name="Sun H."/>
            <person name="Tritt A."/>
            <person name="Yoshinaga Y."/>
            <person name="Zwiers L.-H."/>
            <person name="Turgeon B."/>
            <person name="Goodwin S."/>
            <person name="Spatafora J."/>
            <person name="Crous P."/>
            <person name="Grigoriev I."/>
        </authorList>
    </citation>
    <scope>NUCLEOTIDE SEQUENCE</scope>
    <source>
        <strain evidence="3">CBS 130266</strain>
    </source>
</reference>
<keyword evidence="4" id="KW-1185">Reference proteome</keyword>
<gene>
    <name evidence="3" type="ORF">EJ08DRAFT_650971</name>
</gene>
<accession>A0A9P4TWR1</accession>
<feature type="chain" id="PRO_5040430544" evidence="2">
    <location>
        <begin position="27"/>
        <end position="97"/>
    </location>
</feature>